<dbReference type="OrthoDB" id="2801014at2"/>
<dbReference type="Proteomes" id="UP000279446">
    <property type="component" value="Unassembled WGS sequence"/>
</dbReference>
<evidence type="ECO:0000313" key="2">
    <source>
        <dbReference type="EMBL" id="RUT46368.1"/>
    </source>
</evidence>
<evidence type="ECO:0000259" key="1">
    <source>
        <dbReference type="Pfam" id="PF01636"/>
    </source>
</evidence>
<dbReference type="GO" id="GO:0016740">
    <property type="term" value="F:transferase activity"/>
    <property type="evidence" value="ECO:0007669"/>
    <property type="project" value="UniProtKB-KW"/>
</dbReference>
<gene>
    <name evidence="2" type="ORF">EJP82_12945</name>
</gene>
<dbReference type="PANTHER" id="PTHR21310">
    <property type="entry name" value="AMINOGLYCOSIDE PHOSPHOTRANSFERASE-RELATED-RELATED"/>
    <property type="match status" value="1"/>
</dbReference>
<keyword evidence="3" id="KW-1185">Reference proteome</keyword>
<dbReference type="SUPFAM" id="SSF56112">
    <property type="entry name" value="Protein kinase-like (PK-like)"/>
    <property type="match status" value="1"/>
</dbReference>
<evidence type="ECO:0000313" key="3">
    <source>
        <dbReference type="Proteomes" id="UP000279446"/>
    </source>
</evidence>
<dbReference type="RefSeq" id="WP_127192471.1">
    <property type="nucleotide sequence ID" value="NZ_RZNY01000009.1"/>
</dbReference>
<dbReference type="PANTHER" id="PTHR21310:SF15">
    <property type="entry name" value="AMINOGLYCOSIDE PHOSPHOTRANSFERASE DOMAIN-CONTAINING PROTEIN"/>
    <property type="match status" value="1"/>
</dbReference>
<sequence>MTTAIIFSPNKLGSISDSQFQSMLDRFNLGRLISSEKTEKGAMGQTWFVTSTEGKFVFKGNPLFPGQFAEEKYFVENIHNRTGIAVPTPYLIDAAADIFDWEYALMSCLSGKHMNSQQIKDNLNLEEKLKIAELVAETLTNLHSWKVDEYGELDTETFTIRPFEDSYRAWLFDRIRFWVEDAKKYSVITSQDVLWVEELLEASKSSFDEFSSPTFVMGDFKPENFLLELENNNWRFSGLFDFTNAYFGDPLADLIKIITMYINYGEEEVAKRLLSVYLPHPEQIEAYKGRIRVHMLQQRILDWGCAKAMGMVTWDDDLSFSEWVEYYTESALSLVK</sequence>
<dbReference type="AlphaFoldDB" id="A0A3S1BSH3"/>
<name>A0A3S1BSH3_9BACL</name>
<comment type="caution">
    <text evidence="2">The sequence shown here is derived from an EMBL/GenBank/DDBJ whole genome shotgun (WGS) entry which is preliminary data.</text>
</comment>
<dbReference type="InterPro" id="IPR002575">
    <property type="entry name" value="Aminoglycoside_PTrfase"/>
</dbReference>
<dbReference type="EMBL" id="RZNY01000009">
    <property type="protein sequence ID" value="RUT46368.1"/>
    <property type="molecule type" value="Genomic_DNA"/>
</dbReference>
<dbReference type="InterPro" id="IPR051678">
    <property type="entry name" value="AGP_Transferase"/>
</dbReference>
<reference evidence="2 3" key="1">
    <citation type="submission" date="2018-12" db="EMBL/GenBank/DDBJ databases">
        <authorList>
            <person name="Sun L."/>
            <person name="Chen Z."/>
        </authorList>
    </citation>
    <scope>NUCLEOTIDE SEQUENCE [LARGE SCALE GENOMIC DNA]</scope>
    <source>
        <strain evidence="2 3">DSM 15890</strain>
    </source>
</reference>
<dbReference type="InterPro" id="IPR011009">
    <property type="entry name" value="Kinase-like_dom_sf"/>
</dbReference>
<dbReference type="Gene3D" id="3.90.1200.10">
    <property type="match status" value="1"/>
</dbReference>
<organism evidence="2 3">
    <name type="scientific">Paenibacillus anaericanus</name>
    <dbReference type="NCBI Taxonomy" id="170367"/>
    <lineage>
        <taxon>Bacteria</taxon>
        <taxon>Bacillati</taxon>
        <taxon>Bacillota</taxon>
        <taxon>Bacilli</taxon>
        <taxon>Bacillales</taxon>
        <taxon>Paenibacillaceae</taxon>
        <taxon>Paenibacillus</taxon>
    </lineage>
</organism>
<protein>
    <submittedName>
        <fullName evidence="2">Aminoglycoside phosphotransferase family protein</fullName>
    </submittedName>
</protein>
<keyword evidence="2" id="KW-0808">Transferase</keyword>
<accession>A0A3S1BSH3</accession>
<dbReference type="Gene3D" id="3.30.200.20">
    <property type="entry name" value="Phosphorylase Kinase, domain 1"/>
    <property type="match status" value="1"/>
</dbReference>
<proteinExistence type="predicted"/>
<dbReference type="Pfam" id="PF01636">
    <property type="entry name" value="APH"/>
    <property type="match status" value="1"/>
</dbReference>
<feature type="domain" description="Aminoglycoside phosphotransferase" evidence="1">
    <location>
        <begin position="40"/>
        <end position="286"/>
    </location>
</feature>